<comment type="caution">
    <text evidence="1">The sequence shown here is derived from an EMBL/GenBank/DDBJ whole genome shotgun (WGS) entry which is preliminary data.</text>
</comment>
<evidence type="ECO:0000313" key="1">
    <source>
        <dbReference type="EMBL" id="KAF8442355.1"/>
    </source>
</evidence>
<dbReference type="AlphaFoldDB" id="A0AAD4BY46"/>
<reference evidence="1" key="1">
    <citation type="submission" date="2019-10" db="EMBL/GenBank/DDBJ databases">
        <authorList>
            <consortium name="DOE Joint Genome Institute"/>
            <person name="Kuo A."/>
            <person name="Miyauchi S."/>
            <person name="Kiss E."/>
            <person name="Drula E."/>
            <person name="Kohler A."/>
            <person name="Sanchez-Garcia M."/>
            <person name="Andreopoulos B."/>
            <person name="Barry K.W."/>
            <person name="Bonito G."/>
            <person name="Buee M."/>
            <person name="Carver A."/>
            <person name="Chen C."/>
            <person name="Cichocki N."/>
            <person name="Clum A."/>
            <person name="Culley D."/>
            <person name="Crous P.W."/>
            <person name="Fauchery L."/>
            <person name="Girlanda M."/>
            <person name="Hayes R."/>
            <person name="Keri Z."/>
            <person name="LaButti K."/>
            <person name="Lipzen A."/>
            <person name="Lombard V."/>
            <person name="Magnuson J."/>
            <person name="Maillard F."/>
            <person name="Morin E."/>
            <person name="Murat C."/>
            <person name="Nolan M."/>
            <person name="Ohm R."/>
            <person name="Pangilinan J."/>
            <person name="Pereira M."/>
            <person name="Perotto S."/>
            <person name="Peter M."/>
            <person name="Riley R."/>
            <person name="Sitrit Y."/>
            <person name="Stielow B."/>
            <person name="Szollosi G."/>
            <person name="Zifcakova L."/>
            <person name="Stursova M."/>
            <person name="Spatafora J.W."/>
            <person name="Tedersoo L."/>
            <person name="Vaario L.-M."/>
            <person name="Yamada A."/>
            <person name="Yan M."/>
            <person name="Wang P."/>
            <person name="Xu J."/>
            <person name="Bruns T."/>
            <person name="Baldrian P."/>
            <person name="Vilgalys R."/>
            <person name="Henrissat B."/>
            <person name="Grigoriev I.V."/>
            <person name="Hibbett D."/>
            <person name="Nagy L.G."/>
            <person name="Martin F.M."/>
        </authorList>
    </citation>
    <scope>NUCLEOTIDE SEQUENCE</scope>
    <source>
        <strain evidence="1">BED1</strain>
    </source>
</reference>
<dbReference type="EMBL" id="WHUW01000009">
    <property type="protein sequence ID" value="KAF8442355.1"/>
    <property type="molecule type" value="Genomic_DNA"/>
</dbReference>
<name>A0AAD4BY46_BOLED</name>
<reference evidence="1" key="2">
    <citation type="journal article" date="2020" name="Nat. Commun.">
        <title>Large-scale genome sequencing of mycorrhizal fungi provides insights into the early evolution of symbiotic traits.</title>
        <authorList>
            <person name="Miyauchi S."/>
            <person name="Kiss E."/>
            <person name="Kuo A."/>
            <person name="Drula E."/>
            <person name="Kohler A."/>
            <person name="Sanchez-Garcia M."/>
            <person name="Morin E."/>
            <person name="Andreopoulos B."/>
            <person name="Barry K.W."/>
            <person name="Bonito G."/>
            <person name="Buee M."/>
            <person name="Carver A."/>
            <person name="Chen C."/>
            <person name="Cichocki N."/>
            <person name="Clum A."/>
            <person name="Culley D."/>
            <person name="Crous P.W."/>
            <person name="Fauchery L."/>
            <person name="Girlanda M."/>
            <person name="Hayes R.D."/>
            <person name="Keri Z."/>
            <person name="LaButti K."/>
            <person name="Lipzen A."/>
            <person name="Lombard V."/>
            <person name="Magnuson J."/>
            <person name="Maillard F."/>
            <person name="Murat C."/>
            <person name="Nolan M."/>
            <person name="Ohm R.A."/>
            <person name="Pangilinan J."/>
            <person name="Pereira M.F."/>
            <person name="Perotto S."/>
            <person name="Peter M."/>
            <person name="Pfister S."/>
            <person name="Riley R."/>
            <person name="Sitrit Y."/>
            <person name="Stielow J.B."/>
            <person name="Szollosi G."/>
            <person name="Zifcakova L."/>
            <person name="Stursova M."/>
            <person name="Spatafora J.W."/>
            <person name="Tedersoo L."/>
            <person name="Vaario L.M."/>
            <person name="Yamada A."/>
            <person name="Yan M."/>
            <person name="Wang P."/>
            <person name="Xu J."/>
            <person name="Bruns T."/>
            <person name="Baldrian P."/>
            <person name="Vilgalys R."/>
            <person name="Dunand C."/>
            <person name="Henrissat B."/>
            <person name="Grigoriev I.V."/>
            <person name="Hibbett D."/>
            <person name="Nagy L.G."/>
            <person name="Martin F.M."/>
        </authorList>
    </citation>
    <scope>NUCLEOTIDE SEQUENCE</scope>
    <source>
        <strain evidence="1">BED1</strain>
    </source>
</reference>
<organism evidence="1 2">
    <name type="scientific">Boletus edulis BED1</name>
    <dbReference type="NCBI Taxonomy" id="1328754"/>
    <lineage>
        <taxon>Eukaryota</taxon>
        <taxon>Fungi</taxon>
        <taxon>Dikarya</taxon>
        <taxon>Basidiomycota</taxon>
        <taxon>Agaricomycotina</taxon>
        <taxon>Agaricomycetes</taxon>
        <taxon>Agaricomycetidae</taxon>
        <taxon>Boletales</taxon>
        <taxon>Boletineae</taxon>
        <taxon>Boletaceae</taxon>
        <taxon>Boletoideae</taxon>
        <taxon>Boletus</taxon>
    </lineage>
</organism>
<keyword evidence="2" id="KW-1185">Reference proteome</keyword>
<protein>
    <submittedName>
        <fullName evidence="1">Uncharacterized protein</fullName>
    </submittedName>
</protein>
<gene>
    <name evidence="1" type="ORF">L210DRAFT_3644474</name>
</gene>
<dbReference type="Proteomes" id="UP001194468">
    <property type="component" value="Unassembled WGS sequence"/>
</dbReference>
<evidence type="ECO:0000313" key="2">
    <source>
        <dbReference type="Proteomes" id="UP001194468"/>
    </source>
</evidence>
<proteinExistence type="predicted"/>
<accession>A0AAD4BY46</accession>
<sequence>MHALGSLDYLWHALIPDWDIPLDIPLNASLTSLSNNYLRLAAVKSLKLDHRWRNPRIEMRRAQCIISRNSSFVDSMRFLPGGRWLVTLQHEPRSKTHVTLWSIADSNEQDSVFDVTVVGRVRFFHAHHHHELEQITIGIAIARGTEETIRVYHVFLPGDSSTRHSLVFEARPGELHPMGRIVGMKINGDTMIAVFEPQSLSSEQQRGQIACVNLISKAAAVLDCPDWACMGRIKIFSRYFAVATSRWTAQPATACVSFYELPSVTLDHPDCLSPTVPRWPEKQAVKSSLIASTSWNSDDPLVYELSDDAPTNNTTTCSCTMFGYSIPTQRLDVENLIEMVHVSFDGKSIERTLSVVPCRFIPSDGEIRVSSSGKRAVWLTQDPDTHEFALMKFALGRGTAKGTGSCISTLMPSFSGLPLNPRDFHSFVFDEISCKMAVGLPTGELYILHYD</sequence>